<sequence length="484" mass="55408">MNHLLRPQLFTNLFLRKRILPFRCFCNTIPSPDLSLKRRIEQAPDSTVSIIPLLHQWSQFEKRTTLSELRRIITSLHSLNRFSHALQISEWMSEQKVYNLYPSDFETLLLLIAKVHGLQAAEKFLDTIPVEKKGFYVHNALLNCCKAQSSLSIAESTFQKMREFGLLTQTQTQPYNTMLSLYHAAGNHDMVVNLLREMDSYDMVPQGVRFSQLLSSYSMSSPYDIQGMDKFLSKWEMMVECPWAVCYFPGLVYCASGFKEKGLALLRRTEPLLAEAACKEKLYGCLIAMYCHAGAREDVYRLWNFCKDFLSFESFGCSEIIKTFTEKGDLDGAYEVLEEWDTGGGDLDLADFGLRKRYVKEEAERVVNMLGKKESKWESLTQKLEKSLVEDEEDKEEERMKKVTKAMEGEGMLHNRWSPKGSLALSAYTCVQYAEGRRDIESAADILRQLSKREQVSHAMDKNRLGLKMVEAMVGGGYVGGGED</sequence>
<dbReference type="eggNOG" id="KOG4197">
    <property type="taxonomic scope" value="Eukaryota"/>
</dbReference>
<keyword evidence="2" id="KW-0677">Repeat</keyword>
<protein>
    <recommendedName>
        <fullName evidence="6">Pentacotripeptide-repeat region of PRORP domain-containing protein</fullName>
    </recommendedName>
</protein>
<feature type="repeat" description="PPR" evidence="3">
    <location>
        <begin position="171"/>
        <end position="205"/>
    </location>
</feature>
<evidence type="ECO:0008006" key="6">
    <source>
        <dbReference type="Google" id="ProtNLM"/>
    </source>
</evidence>
<dbReference type="PANTHER" id="PTHR45717">
    <property type="entry name" value="OS12G0527900 PROTEIN"/>
    <property type="match status" value="1"/>
</dbReference>
<dbReference type="Pfam" id="PF01535">
    <property type="entry name" value="PPR"/>
    <property type="match status" value="2"/>
</dbReference>
<dbReference type="AlphaFoldDB" id="A0A087HE92"/>
<dbReference type="GO" id="GO:0005739">
    <property type="term" value="C:mitochondrion"/>
    <property type="evidence" value="ECO:0007669"/>
    <property type="project" value="TreeGrafter"/>
</dbReference>
<evidence type="ECO:0000256" key="1">
    <source>
        <dbReference type="ARBA" id="ARBA00007626"/>
    </source>
</evidence>
<proteinExistence type="inferred from homology"/>
<dbReference type="PROSITE" id="PS51375">
    <property type="entry name" value="PPR"/>
    <property type="match status" value="1"/>
</dbReference>
<dbReference type="Gramene" id="KFK40444">
    <property type="protein sequence ID" value="KFK40444"/>
    <property type="gene ID" value="AALP_AA3G373900"/>
</dbReference>
<reference evidence="5" key="1">
    <citation type="journal article" date="2015" name="Nat. Plants">
        <title>Genome expansion of Arabis alpina linked with retrotransposition and reduced symmetric DNA methylation.</title>
        <authorList>
            <person name="Willing E.M."/>
            <person name="Rawat V."/>
            <person name="Mandakova T."/>
            <person name="Maumus F."/>
            <person name="James G.V."/>
            <person name="Nordstroem K.J."/>
            <person name="Becker C."/>
            <person name="Warthmann N."/>
            <person name="Chica C."/>
            <person name="Szarzynska B."/>
            <person name="Zytnicki M."/>
            <person name="Albani M.C."/>
            <person name="Kiefer C."/>
            <person name="Bergonzi S."/>
            <person name="Castaings L."/>
            <person name="Mateos J.L."/>
            <person name="Berns M.C."/>
            <person name="Bujdoso N."/>
            <person name="Piofczyk T."/>
            <person name="de Lorenzo L."/>
            <person name="Barrero-Sicilia C."/>
            <person name="Mateos I."/>
            <person name="Piednoel M."/>
            <person name="Hagmann J."/>
            <person name="Chen-Min-Tao R."/>
            <person name="Iglesias-Fernandez R."/>
            <person name="Schuster S.C."/>
            <person name="Alonso-Blanco C."/>
            <person name="Roudier F."/>
            <person name="Carbonero P."/>
            <person name="Paz-Ares J."/>
            <person name="Davis S.J."/>
            <person name="Pecinka A."/>
            <person name="Quesneville H."/>
            <person name="Colot V."/>
            <person name="Lysak M.A."/>
            <person name="Weigel D."/>
            <person name="Coupland G."/>
            <person name="Schneeberger K."/>
        </authorList>
    </citation>
    <scope>NUCLEOTIDE SEQUENCE [LARGE SCALE GENOMIC DNA]</scope>
    <source>
        <strain evidence="5">cv. Pajares</strain>
    </source>
</reference>
<gene>
    <name evidence="4" type="ordered locus">AALP_Aa3g373900</name>
</gene>
<dbReference type="EMBL" id="CM002871">
    <property type="protein sequence ID" value="KFK40444.1"/>
    <property type="molecule type" value="Genomic_DNA"/>
</dbReference>
<dbReference type="OMA" id="KKESKWE"/>
<dbReference type="GO" id="GO:0003729">
    <property type="term" value="F:mRNA binding"/>
    <property type="evidence" value="ECO:0007669"/>
    <property type="project" value="UniProtKB-ARBA"/>
</dbReference>
<dbReference type="Gene3D" id="1.25.40.10">
    <property type="entry name" value="Tetratricopeptide repeat domain"/>
    <property type="match status" value="2"/>
</dbReference>
<keyword evidence="5" id="KW-1185">Reference proteome</keyword>
<accession>A0A087HE92</accession>
<evidence type="ECO:0000256" key="3">
    <source>
        <dbReference type="PROSITE-ProRule" id="PRU00708"/>
    </source>
</evidence>
<dbReference type="InterPro" id="IPR011990">
    <property type="entry name" value="TPR-like_helical_dom_sf"/>
</dbReference>
<dbReference type="Proteomes" id="UP000029120">
    <property type="component" value="Chromosome 3"/>
</dbReference>
<dbReference type="PANTHER" id="PTHR45717:SF47">
    <property type="entry name" value="PENTACOTRIPEPTIDE-REPEAT REGION OF PRORP DOMAIN-CONTAINING PROTEIN"/>
    <property type="match status" value="1"/>
</dbReference>
<evidence type="ECO:0000313" key="4">
    <source>
        <dbReference type="EMBL" id="KFK40444.1"/>
    </source>
</evidence>
<dbReference type="OrthoDB" id="1032270at2759"/>
<name>A0A087HE92_ARAAL</name>
<dbReference type="InterPro" id="IPR002885">
    <property type="entry name" value="PPR_rpt"/>
</dbReference>
<organism evidence="4 5">
    <name type="scientific">Arabis alpina</name>
    <name type="common">Alpine rock-cress</name>
    <dbReference type="NCBI Taxonomy" id="50452"/>
    <lineage>
        <taxon>Eukaryota</taxon>
        <taxon>Viridiplantae</taxon>
        <taxon>Streptophyta</taxon>
        <taxon>Embryophyta</taxon>
        <taxon>Tracheophyta</taxon>
        <taxon>Spermatophyta</taxon>
        <taxon>Magnoliopsida</taxon>
        <taxon>eudicotyledons</taxon>
        <taxon>Gunneridae</taxon>
        <taxon>Pentapetalae</taxon>
        <taxon>rosids</taxon>
        <taxon>malvids</taxon>
        <taxon>Brassicales</taxon>
        <taxon>Brassicaceae</taxon>
        <taxon>Arabideae</taxon>
        <taxon>Arabis</taxon>
    </lineage>
</organism>
<evidence type="ECO:0000313" key="5">
    <source>
        <dbReference type="Proteomes" id="UP000029120"/>
    </source>
</evidence>
<comment type="similarity">
    <text evidence="1">Belongs to the PPR family. P subfamily.</text>
</comment>
<evidence type="ECO:0000256" key="2">
    <source>
        <dbReference type="ARBA" id="ARBA00022737"/>
    </source>
</evidence>